<keyword evidence="2" id="KW-1185">Reference proteome</keyword>
<dbReference type="Proteomes" id="UP001385809">
    <property type="component" value="Unassembled WGS sequence"/>
</dbReference>
<sequence length="168" mass="18945">MTERRIDAEFVAEWSKSYPPAADDHVLGVVQPAVHERGHFTASEAEDVIRWKSSRTITSLRKNEPGDIEAVTRMALSGPEPLAHRVLCVLHGVGVPVASAFLTIARPDRFTVIDYRAVRTLREHGEWGAMWPPYAEYVETCRSLAKRCGSELRTLDRALWAWDKAHNP</sequence>
<accession>A0ABU8MWY5</accession>
<name>A0ABU8MWY5_9PSEU</name>
<organism evidence="1 2">
    <name type="scientific">Actinomycetospora aurantiaca</name>
    <dbReference type="NCBI Taxonomy" id="3129233"/>
    <lineage>
        <taxon>Bacteria</taxon>
        <taxon>Bacillati</taxon>
        <taxon>Actinomycetota</taxon>
        <taxon>Actinomycetes</taxon>
        <taxon>Pseudonocardiales</taxon>
        <taxon>Pseudonocardiaceae</taxon>
        <taxon>Actinomycetospora</taxon>
    </lineage>
</organism>
<comment type="caution">
    <text evidence="1">The sequence shown here is derived from an EMBL/GenBank/DDBJ whole genome shotgun (WGS) entry which is preliminary data.</text>
</comment>
<dbReference type="RefSeq" id="WP_337698356.1">
    <property type="nucleotide sequence ID" value="NZ_JBBEGN010000028.1"/>
</dbReference>
<dbReference type="EMBL" id="JBBEGN010000028">
    <property type="protein sequence ID" value="MEJ2871781.1"/>
    <property type="molecule type" value="Genomic_DNA"/>
</dbReference>
<evidence type="ECO:0000313" key="2">
    <source>
        <dbReference type="Proteomes" id="UP001385809"/>
    </source>
</evidence>
<proteinExistence type="predicted"/>
<evidence type="ECO:0000313" key="1">
    <source>
        <dbReference type="EMBL" id="MEJ2871781.1"/>
    </source>
</evidence>
<gene>
    <name evidence="1" type="ORF">WCD74_28765</name>
</gene>
<protein>
    <submittedName>
        <fullName evidence="1">Uncharacterized protein</fullName>
    </submittedName>
</protein>
<reference evidence="1 2" key="1">
    <citation type="submission" date="2024-03" db="EMBL/GenBank/DDBJ databases">
        <title>Actinomycetospora sp. OC33-EN08, a novel actinomycete isolated from wild orchid (Aerides multiflora).</title>
        <authorList>
            <person name="Suriyachadkun C."/>
        </authorList>
    </citation>
    <scope>NUCLEOTIDE SEQUENCE [LARGE SCALE GENOMIC DNA]</scope>
    <source>
        <strain evidence="1 2">OC33-EN08</strain>
    </source>
</reference>